<dbReference type="GO" id="GO:0045944">
    <property type="term" value="P:positive regulation of transcription by RNA polymerase II"/>
    <property type="evidence" value="ECO:0007669"/>
    <property type="project" value="TreeGrafter"/>
</dbReference>
<feature type="transmembrane region" description="Helical" evidence="9">
    <location>
        <begin position="637"/>
        <end position="657"/>
    </location>
</feature>
<dbReference type="CDD" id="cd12148">
    <property type="entry name" value="fungal_TF_MHR"/>
    <property type="match status" value="1"/>
</dbReference>
<dbReference type="GeneID" id="28822579"/>
<dbReference type="InterPro" id="IPR001138">
    <property type="entry name" value="Zn2Cys6_DnaBD"/>
</dbReference>
<dbReference type="OrthoDB" id="422427at2759"/>
<accession>A0A194XM42</accession>
<evidence type="ECO:0000256" key="9">
    <source>
        <dbReference type="SAM" id="Phobius"/>
    </source>
</evidence>
<dbReference type="SMART" id="SM00066">
    <property type="entry name" value="GAL4"/>
    <property type="match status" value="1"/>
</dbReference>
<feature type="region of interest" description="Disordered" evidence="8">
    <location>
        <begin position="1"/>
        <end position="62"/>
    </location>
</feature>
<evidence type="ECO:0000256" key="6">
    <source>
        <dbReference type="ARBA" id="ARBA00023163"/>
    </source>
</evidence>
<reference evidence="11 12" key="1">
    <citation type="submission" date="2015-10" db="EMBL/GenBank/DDBJ databases">
        <title>Full genome of DAOMC 229536 Phialocephala scopiformis, a fungal endophyte of spruce producing the potent anti-insectan compound rugulosin.</title>
        <authorList>
            <consortium name="DOE Joint Genome Institute"/>
            <person name="Walker A.K."/>
            <person name="Frasz S.L."/>
            <person name="Seifert K.A."/>
            <person name="Miller J.D."/>
            <person name="Mondo S.J."/>
            <person name="Labutti K."/>
            <person name="Lipzen A."/>
            <person name="Dockter R."/>
            <person name="Kennedy M."/>
            <person name="Grigoriev I.V."/>
            <person name="Spatafora J.W."/>
        </authorList>
    </citation>
    <scope>NUCLEOTIDE SEQUENCE [LARGE SCALE GENOMIC DNA]</scope>
    <source>
        <strain evidence="11 12">CBS 120377</strain>
    </source>
</reference>
<keyword evidence="5" id="KW-0238">DNA-binding</keyword>
<evidence type="ECO:0000256" key="4">
    <source>
        <dbReference type="ARBA" id="ARBA00023015"/>
    </source>
</evidence>
<evidence type="ECO:0000256" key="5">
    <source>
        <dbReference type="ARBA" id="ARBA00023125"/>
    </source>
</evidence>
<dbReference type="AlphaFoldDB" id="A0A194XM42"/>
<dbReference type="Pfam" id="PF00172">
    <property type="entry name" value="Zn_clus"/>
    <property type="match status" value="1"/>
</dbReference>
<feature type="compositionally biased region" description="Low complexity" evidence="8">
    <location>
        <begin position="18"/>
        <end position="29"/>
    </location>
</feature>
<proteinExistence type="predicted"/>
<dbReference type="InterPro" id="IPR007219">
    <property type="entry name" value="XnlR_reg_dom"/>
</dbReference>
<dbReference type="KEGG" id="psco:LY89DRAFT_665606"/>
<dbReference type="PANTHER" id="PTHR47540:SF1">
    <property type="entry name" value="ACTIVATOR OF STRESS GENES 1-RELATED"/>
    <property type="match status" value="1"/>
</dbReference>
<keyword evidence="3" id="KW-0862">Zinc</keyword>
<dbReference type="Gene3D" id="4.10.240.10">
    <property type="entry name" value="Zn(2)-C6 fungal-type DNA-binding domain"/>
    <property type="match status" value="1"/>
</dbReference>
<feature type="region of interest" description="Disordered" evidence="8">
    <location>
        <begin position="703"/>
        <end position="787"/>
    </location>
</feature>
<dbReference type="InterPro" id="IPR036864">
    <property type="entry name" value="Zn2-C6_fun-type_DNA-bd_sf"/>
</dbReference>
<evidence type="ECO:0000259" key="10">
    <source>
        <dbReference type="PROSITE" id="PS50048"/>
    </source>
</evidence>
<feature type="domain" description="Zn(2)-C6 fungal-type" evidence="10">
    <location>
        <begin position="65"/>
        <end position="101"/>
    </location>
</feature>
<dbReference type="GO" id="GO:0043565">
    <property type="term" value="F:sequence-specific DNA binding"/>
    <property type="evidence" value="ECO:0007669"/>
    <property type="project" value="TreeGrafter"/>
</dbReference>
<evidence type="ECO:0000313" key="12">
    <source>
        <dbReference type="Proteomes" id="UP000070700"/>
    </source>
</evidence>
<protein>
    <recommendedName>
        <fullName evidence="10">Zn(2)-C6 fungal-type domain-containing protein</fullName>
    </recommendedName>
</protein>
<keyword evidence="9" id="KW-0472">Membrane</keyword>
<feature type="compositionally biased region" description="Low complexity" evidence="8">
    <location>
        <begin position="38"/>
        <end position="55"/>
    </location>
</feature>
<dbReference type="Proteomes" id="UP000070700">
    <property type="component" value="Unassembled WGS sequence"/>
</dbReference>
<evidence type="ECO:0000256" key="3">
    <source>
        <dbReference type="ARBA" id="ARBA00022833"/>
    </source>
</evidence>
<evidence type="ECO:0000313" key="11">
    <source>
        <dbReference type="EMBL" id="KUJ21154.1"/>
    </source>
</evidence>
<keyword evidence="9" id="KW-1133">Transmembrane helix</keyword>
<evidence type="ECO:0000256" key="8">
    <source>
        <dbReference type="SAM" id="MobiDB-lite"/>
    </source>
</evidence>
<organism evidence="11 12">
    <name type="scientific">Mollisia scopiformis</name>
    <name type="common">Conifer needle endophyte fungus</name>
    <name type="synonym">Phialocephala scopiformis</name>
    <dbReference type="NCBI Taxonomy" id="149040"/>
    <lineage>
        <taxon>Eukaryota</taxon>
        <taxon>Fungi</taxon>
        <taxon>Dikarya</taxon>
        <taxon>Ascomycota</taxon>
        <taxon>Pezizomycotina</taxon>
        <taxon>Leotiomycetes</taxon>
        <taxon>Helotiales</taxon>
        <taxon>Mollisiaceae</taxon>
        <taxon>Mollisia</taxon>
    </lineage>
</organism>
<dbReference type="Pfam" id="PF04082">
    <property type="entry name" value="Fungal_trans"/>
    <property type="match status" value="1"/>
</dbReference>
<dbReference type="GO" id="GO:0005634">
    <property type="term" value="C:nucleus"/>
    <property type="evidence" value="ECO:0007669"/>
    <property type="project" value="UniProtKB-SubCell"/>
</dbReference>
<comment type="subcellular location">
    <subcellularLocation>
        <location evidence="1">Nucleus</location>
    </subcellularLocation>
</comment>
<keyword evidence="7" id="KW-0539">Nucleus</keyword>
<dbReference type="SUPFAM" id="SSF57701">
    <property type="entry name" value="Zn2/Cys6 DNA-binding domain"/>
    <property type="match status" value="1"/>
</dbReference>
<keyword evidence="2" id="KW-0479">Metal-binding</keyword>
<dbReference type="GO" id="GO:0000981">
    <property type="term" value="F:DNA-binding transcription factor activity, RNA polymerase II-specific"/>
    <property type="evidence" value="ECO:0007669"/>
    <property type="project" value="InterPro"/>
</dbReference>
<dbReference type="RefSeq" id="XP_018075509.1">
    <property type="nucleotide sequence ID" value="XM_018212853.1"/>
</dbReference>
<sequence length="962" mass="106401">MTSAMFGPNAMSMAMGVSSTSPGQSSPESFEIEEDSNAAQTSPTSSSQPSRAPAPLQKRRRVTRACDECRRKKIKCDGKQPCTHCTVYSYGMQNSDAHCDILFSLQLKLGRRQLIPVRLNPAPQYIEALENRLQRAETLLRTVLPNVDLNDPNIDALIQQRRQAGVGKDVLQNNAAGKSGDASDSSEQDAQLRSMIESTGQLDLDDKGNWDFHGTSSGTVFVRRMREQFGGLLGNDHNAPLFPRIPRPNVTPMFDSPRSSTESPMDSGLPNTMDLPSRENAKALCEDSLNSASSLLRFVHQPTFYEMFDRIYDIPPESFGDSENRFLPLLYMVLALGCMFHLEPGENPNNPTQNTYKAGIEQGLKYFRAARNMMDITDCRDITSLQAILFMILFLQSSANLSTCYSYIGVALRSALRQGLHRSLLKNFNPVELETRRRVFWVIRKMDTYVSVLLGFPQMLSNDDIDQELPLEVDDEYITKDGILEMPNGPSLLFQASNAHTRLMFTLAKVIKYIYPTKGLEESLQGNSKSSYGINHAKIREIERDLAAWLDKLPMALRPGGDGPPNILRVQQLLRLSYAHVQMMLYRPFLHYVSEKQCASKKVDERAYACAAACVSVSRNIVHITTEMKRRGLLVGAYWFTMYTTFFAILSLVYFVLENPDKPGSKEILADANDGKDALNGLARRSQAADRCSSALKGLFERLPGRLKDSRPGSAVPKKKRSAPSPAMAPQAGNGSPDVSQIGPGGLPRATTFPVPSPLQTSNLQRSSLDENRFPINTLSNPNLRQSYMSPTDLSAVGTPDSSSTNNSIPQRFPIQQSQFGINTAVPDLSAMMFPSADPFAYPNQAMAAFDNMKQENIGLMNNSQIPPMYLSNGNPTPTSGRYEDLEGQLFGPLPPYLSQGQQNYDLNSHLGAASGMMGGLSQDMNYHTGITPSHEMAGNFDGFFSGDGDNWSNSLADQRFG</sequence>
<dbReference type="PANTHER" id="PTHR47540">
    <property type="entry name" value="THIAMINE REPRESSIBLE GENES REGULATORY PROTEIN THI5"/>
    <property type="match status" value="1"/>
</dbReference>
<dbReference type="CDD" id="cd00067">
    <property type="entry name" value="GAL4"/>
    <property type="match status" value="1"/>
</dbReference>
<name>A0A194XM42_MOLSC</name>
<evidence type="ECO:0000256" key="7">
    <source>
        <dbReference type="ARBA" id="ARBA00023242"/>
    </source>
</evidence>
<evidence type="ECO:0000256" key="1">
    <source>
        <dbReference type="ARBA" id="ARBA00004123"/>
    </source>
</evidence>
<feature type="compositionally biased region" description="Polar residues" evidence="8">
    <location>
        <begin position="775"/>
        <end position="787"/>
    </location>
</feature>
<dbReference type="InterPro" id="IPR051711">
    <property type="entry name" value="Stress_Response_Reg"/>
</dbReference>
<keyword evidence="9" id="KW-0812">Transmembrane</keyword>
<keyword evidence="4" id="KW-0805">Transcription regulation</keyword>
<dbReference type="GO" id="GO:0008270">
    <property type="term" value="F:zinc ion binding"/>
    <property type="evidence" value="ECO:0007669"/>
    <property type="project" value="InterPro"/>
</dbReference>
<gene>
    <name evidence="11" type="ORF">LY89DRAFT_665606</name>
</gene>
<evidence type="ECO:0000256" key="2">
    <source>
        <dbReference type="ARBA" id="ARBA00022723"/>
    </source>
</evidence>
<keyword evidence="6" id="KW-0804">Transcription</keyword>
<dbReference type="SMART" id="SM00906">
    <property type="entry name" value="Fungal_trans"/>
    <property type="match status" value="1"/>
</dbReference>
<dbReference type="PROSITE" id="PS50048">
    <property type="entry name" value="ZN2_CY6_FUNGAL_2"/>
    <property type="match status" value="1"/>
</dbReference>
<keyword evidence="12" id="KW-1185">Reference proteome</keyword>
<dbReference type="FunCoup" id="A0A194XM42">
    <property type="interactions" value="256"/>
</dbReference>
<dbReference type="EMBL" id="KQ947408">
    <property type="protein sequence ID" value="KUJ21154.1"/>
    <property type="molecule type" value="Genomic_DNA"/>
</dbReference>
<dbReference type="InParanoid" id="A0A194XM42"/>
<feature type="compositionally biased region" description="Polar residues" evidence="8">
    <location>
        <begin position="758"/>
        <end position="767"/>
    </location>
</feature>
<dbReference type="GO" id="GO:0006351">
    <property type="term" value="P:DNA-templated transcription"/>
    <property type="evidence" value="ECO:0007669"/>
    <property type="project" value="InterPro"/>
</dbReference>